<keyword evidence="1" id="KW-0732">Signal</keyword>
<evidence type="ECO:0000313" key="3">
    <source>
        <dbReference type="Proteomes" id="UP000078200"/>
    </source>
</evidence>
<feature type="signal peptide" evidence="1">
    <location>
        <begin position="1"/>
        <end position="29"/>
    </location>
</feature>
<sequence>MLRVMRRLLLKECFLLALFLTSVFHLSATQEVILPEVKNTFYELSNPKPNEYVLSIILDDFDRQEVIKFQPLDSDTPELQIAGETRTFYDDINKDLVVKYVADSHGYRANFTYISPVLLKTQPRLSVNVLKSGGGG</sequence>
<evidence type="ECO:0000256" key="1">
    <source>
        <dbReference type="SAM" id="SignalP"/>
    </source>
</evidence>
<dbReference type="EnsemblMetazoa" id="GAUT050078-RA">
    <property type="protein sequence ID" value="GAUT050078-PA"/>
    <property type="gene ID" value="GAUT050078"/>
</dbReference>
<evidence type="ECO:0000313" key="2">
    <source>
        <dbReference type="EnsemblMetazoa" id="GAUT050078-PA"/>
    </source>
</evidence>
<proteinExistence type="predicted"/>
<keyword evidence="3" id="KW-1185">Reference proteome</keyword>
<accession>A0A1A9VWL7</accession>
<dbReference type="AlphaFoldDB" id="A0A1A9VWL7"/>
<feature type="chain" id="PRO_5008399721" evidence="1">
    <location>
        <begin position="30"/>
        <end position="136"/>
    </location>
</feature>
<protein>
    <submittedName>
        <fullName evidence="2">Uncharacterized protein</fullName>
    </submittedName>
</protein>
<dbReference type="Proteomes" id="UP000078200">
    <property type="component" value="Unassembled WGS sequence"/>
</dbReference>
<organism evidence="2 3">
    <name type="scientific">Glossina austeni</name>
    <name type="common">Savannah tsetse fly</name>
    <dbReference type="NCBI Taxonomy" id="7395"/>
    <lineage>
        <taxon>Eukaryota</taxon>
        <taxon>Metazoa</taxon>
        <taxon>Ecdysozoa</taxon>
        <taxon>Arthropoda</taxon>
        <taxon>Hexapoda</taxon>
        <taxon>Insecta</taxon>
        <taxon>Pterygota</taxon>
        <taxon>Neoptera</taxon>
        <taxon>Endopterygota</taxon>
        <taxon>Diptera</taxon>
        <taxon>Brachycera</taxon>
        <taxon>Muscomorpha</taxon>
        <taxon>Hippoboscoidea</taxon>
        <taxon>Glossinidae</taxon>
        <taxon>Glossina</taxon>
    </lineage>
</organism>
<reference evidence="2" key="1">
    <citation type="submission" date="2020-05" db="UniProtKB">
        <authorList>
            <consortium name="EnsemblMetazoa"/>
        </authorList>
    </citation>
    <scope>IDENTIFICATION</scope>
    <source>
        <strain evidence="2">TTRI</strain>
    </source>
</reference>
<dbReference type="VEuPathDB" id="VectorBase:GAUT050078"/>
<name>A0A1A9VWL7_GLOAU</name>